<organism evidence="6 7">
    <name type="scientific">Sulfurimonas diazotrophicus</name>
    <dbReference type="NCBI Taxonomy" id="3131939"/>
    <lineage>
        <taxon>Bacteria</taxon>
        <taxon>Pseudomonadati</taxon>
        <taxon>Campylobacterota</taxon>
        <taxon>Epsilonproteobacteria</taxon>
        <taxon>Campylobacterales</taxon>
        <taxon>Sulfurimonadaceae</taxon>
        <taxon>Sulfurimonas</taxon>
    </lineage>
</organism>
<dbReference type="PRINTS" id="PR00455">
    <property type="entry name" value="HTHTETR"/>
</dbReference>
<dbReference type="InterPro" id="IPR036271">
    <property type="entry name" value="Tet_transcr_reg_TetR-rel_C_sf"/>
</dbReference>
<dbReference type="Pfam" id="PF00440">
    <property type="entry name" value="TetR_N"/>
    <property type="match status" value="1"/>
</dbReference>
<sequence length="193" mass="21700">MKRQDSRARLLDAAFAEVYKNGYHGTGTAVILKAAGVPKGSMYHFFASKKDLILAVSQERIVPKMDDFFDFSRLPGENIFQTFERVFSKMQNHGALIANGCPLHRLLVEMAPLDPDFETVLTKAYHHFIDKLSLALEAAVADGELVAFDTKAFARFFITSTWGEISLPPSLSSKESFGHHTQYLTIALEHYRK</sequence>
<name>A0ABZ3HE61_9BACT</name>
<evidence type="ECO:0000313" key="6">
    <source>
        <dbReference type="EMBL" id="XAU15772.1"/>
    </source>
</evidence>
<dbReference type="PANTHER" id="PTHR47506:SF6">
    <property type="entry name" value="HTH-TYPE TRANSCRIPTIONAL REPRESSOR NEMR"/>
    <property type="match status" value="1"/>
</dbReference>
<dbReference type="Proteomes" id="UP001447842">
    <property type="component" value="Chromosome"/>
</dbReference>
<dbReference type="EMBL" id="CP147920">
    <property type="protein sequence ID" value="XAU15772.1"/>
    <property type="molecule type" value="Genomic_DNA"/>
</dbReference>
<keyword evidence="7" id="KW-1185">Reference proteome</keyword>
<dbReference type="RefSeq" id="WP_345973129.1">
    <property type="nucleotide sequence ID" value="NZ_CP147920.1"/>
</dbReference>
<evidence type="ECO:0000259" key="5">
    <source>
        <dbReference type="PROSITE" id="PS50977"/>
    </source>
</evidence>
<keyword evidence="3" id="KW-0804">Transcription</keyword>
<dbReference type="SUPFAM" id="SSF48498">
    <property type="entry name" value="Tetracyclin repressor-like, C-terminal domain"/>
    <property type="match status" value="1"/>
</dbReference>
<feature type="domain" description="HTH tetR-type" evidence="5">
    <location>
        <begin position="4"/>
        <end position="64"/>
    </location>
</feature>
<protein>
    <submittedName>
        <fullName evidence="6">TetR/AcrR family transcriptional regulator</fullName>
    </submittedName>
</protein>
<dbReference type="PANTHER" id="PTHR47506">
    <property type="entry name" value="TRANSCRIPTIONAL REGULATORY PROTEIN"/>
    <property type="match status" value="1"/>
</dbReference>
<dbReference type="Gene3D" id="1.10.357.10">
    <property type="entry name" value="Tetracycline Repressor, domain 2"/>
    <property type="match status" value="1"/>
</dbReference>
<dbReference type="Pfam" id="PF16925">
    <property type="entry name" value="TetR_C_13"/>
    <property type="match status" value="1"/>
</dbReference>
<feature type="DNA-binding region" description="H-T-H motif" evidence="4">
    <location>
        <begin position="27"/>
        <end position="46"/>
    </location>
</feature>
<evidence type="ECO:0000256" key="1">
    <source>
        <dbReference type="ARBA" id="ARBA00023015"/>
    </source>
</evidence>
<evidence type="ECO:0000256" key="2">
    <source>
        <dbReference type="ARBA" id="ARBA00023125"/>
    </source>
</evidence>
<keyword evidence="2 4" id="KW-0238">DNA-binding</keyword>
<reference evidence="6 7" key="1">
    <citation type="submission" date="2024-03" db="EMBL/GenBank/DDBJ databases">
        <title>Sulfurimonas sp. HSL3-1.</title>
        <authorList>
            <person name="Wang S."/>
        </authorList>
    </citation>
    <scope>NUCLEOTIDE SEQUENCE [LARGE SCALE GENOMIC DNA]</scope>
    <source>
        <strain evidence="6 7">HSL3-1</strain>
    </source>
</reference>
<evidence type="ECO:0000256" key="4">
    <source>
        <dbReference type="PROSITE-ProRule" id="PRU00335"/>
    </source>
</evidence>
<dbReference type="InterPro" id="IPR011075">
    <property type="entry name" value="TetR_C"/>
</dbReference>
<dbReference type="InterPro" id="IPR009057">
    <property type="entry name" value="Homeodomain-like_sf"/>
</dbReference>
<gene>
    <name evidence="6" type="ORF">WCY31_03500</name>
</gene>
<dbReference type="InterPro" id="IPR001647">
    <property type="entry name" value="HTH_TetR"/>
</dbReference>
<proteinExistence type="predicted"/>
<keyword evidence="1" id="KW-0805">Transcription regulation</keyword>
<evidence type="ECO:0000313" key="7">
    <source>
        <dbReference type="Proteomes" id="UP001447842"/>
    </source>
</evidence>
<dbReference type="PROSITE" id="PS50977">
    <property type="entry name" value="HTH_TETR_2"/>
    <property type="match status" value="1"/>
</dbReference>
<accession>A0ABZ3HE61</accession>
<dbReference type="SUPFAM" id="SSF46689">
    <property type="entry name" value="Homeodomain-like"/>
    <property type="match status" value="1"/>
</dbReference>
<evidence type="ECO:0000256" key="3">
    <source>
        <dbReference type="ARBA" id="ARBA00023163"/>
    </source>
</evidence>